<dbReference type="Gene3D" id="1.10.10.10">
    <property type="entry name" value="Winged helix-like DNA-binding domain superfamily/Winged helix DNA-binding domain"/>
    <property type="match status" value="1"/>
</dbReference>
<dbReference type="InterPro" id="IPR036390">
    <property type="entry name" value="WH_DNA-bd_sf"/>
</dbReference>
<dbReference type="EMBL" id="QOHR01000015">
    <property type="protein sequence ID" value="REC55892.1"/>
    <property type="molecule type" value="Genomic_DNA"/>
</dbReference>
<dbReference type="AlphaFoldDB" id="A0A3D9BR20"/>
<gene>
    <name evidence="2" type="ORF">DRV84_10710</name>
</gene>
<dbReference type="Pfam" id="PF11625">
    <property type="entry name" value="DUF3253"/>
    <property type="match status" value="1"/>
</dbReference>
<evidence type="ECO:0000313" key="2">
    <source>
        <dbReference type="EMBL" id="REC55892.1"/>
    </source>
</evidence>
<name>A0A3D9BR20_9RHOB</name>
<reference evidence="2 3" key="1">
    <citation type="journal article" date="2017" name="Int. J. Syst. Evol. Microbiol.">
        <title>Rhodosalinus sediminis gen. nov., sp. nov., isolated from marine saltern.</title>
        <authorList>
            <person name="Guo L.Y."/>
            <person name="Ling S.K."/>
            <person name="Li C.M."/>
            <person name="Chen G.J."/>
            <person name="Du Z.J."/>
        </authorList>
    </citation>
    <scope>NUCLEOTIDE SEQUENCE [LARGE SCALE GENOMIC DNA]</scope>
    <source>
        <strain evidence="2 3">WDN1C137</strain>
    </source>
</reference>
<evidence type="ECO:0000256" key="1">
    <source>
        <dbReference type="SAM" id="MobiDB-lite"/>
    </source>
</evidence>
<dbReference type="OrthoDB" id="7631458at2"/>
<feature type="region of interest" description="Disordered" evidence="1">
    <location>
        <begin position="1"/>
        <end position="25"/>
    </location>
</feature>
<keyword evidence="3" id="KW-1185">Reference proteome</keyword>
<dbReference type="InterPro" id="IPR021660">
    <property type="entry name" value="DUF3253"/>
</dbReference>
<dbReference type="SUPFAM" id="SSF46785">
    <property type="entry name" value="Winged helix' DNA-binding domain"/>
    <property type="match status" value="1"/>
</dbReference>
<sequence length="105" mass="11453">MPAVLEDPARRGQPRPPGRLRALRRRAGVSDAEIAAELMRLARARGADKSFCPSEAARALARDWRALMPEVRRVAATLPLRATQKGRPVDPATARGPIRLSLAPE</sequence>
<feature type="region of interest" description="Disordered" evidence="1">
    <location>
        <begin position="84"/>
        <end position="105"/>
    </location>
</feature>
<protein>
    <submittedName>
        <fullName evidence="2">DUF3253 domain-containing protein</fullName>
    </submittedName>
</protein>
<dbReference type="Proteomes" id="UP000257131">
    <property type="component" value="Unassembled WGS sequence"/>
</dbReference>
<proteinExistence type="predicted"/>
<organism evidence="2 3">
    <name type="scientific">Rhodosalinus sediminis</name>
    <dbReference type="NCBI Taxonomy" id="1940533"/>
    <lineage>
        <taxon>Bacteria</taxon>
        <taxon>Pseudomonadati</taxon>
        <taxon>Pseudomonadota</taxon>
        <taxon>Alphaproteobacteria</taxon>
        <taxon>Rhodobacterales</taxon>
        <taxon>Paracoccaceae</taxon>
        <taxon>Rhodosalinus</taxon>
    </lineage>
</organism>
<accession>A0A3D9BR20</accession>
<evidence type="ECO:0000313" key="3">
    <source>
        <dbReference type="Proteomes" id="UP000257131"/>
    </source>
</evidence>
<comment type="caution">
    <text evidence="2">The sequence shown here is derived from an EMBL/GenBank/DDBJ whole genome shotgun (WGS) entry which is preliminary data.</text>
</comment>
<dbReference type="InterPro" id="IPR036388">
    <property type="entry name" value="WH-like_DNA-bd_sf"/>
</dbReference>